<name>A0ABS6M4C7_9LACO</name>
<reference evidence="3 4" key="1">
    <citation type="submission" date="2021-06" db="EMBL/GenBank/DDBJ databases">
        <title>Draft genome sequence of a glucan synthesizing Apilactobacillus waqareii isolate HBW1.</title>
        <authorList>
            <person name="Anwar M.A."/>
        </authorList>
    </citation>
    <scope>NUCLEOTIDE SEQUENCE [LARGE SCALE GENOMIC DNA]</scope>
    <source>
        <strain evidence="3 4">HBW1</strain>
    </source>
</reference>
<organism evidence="3 4">
    <name type="scientific">Apilactobacillus waqarii</name>
    <dbReference type="NCBI Taxonomy" id="2851006"/>
    <lineage>
        <taxon>Bacteria</taxon>
        <taxon>Bacillati</taxon>
        <taxon>Bacillota</taxon>
        <taxon>Bacilli</taxon>
        <taxon>Lactobacillales</taxon>
        <taxon>Lactobacillaceae</taxon>
        <taxon>Apilactobacillus</taxon>
    </lineage>
</organism>
<dbReference type="Proteomes" id="UP000751196">
    <property type="component" value="Unassembled WGS sequence"/>
</dbReference>
<comment type="caution">
    <text evidence="3">The sequence shown here is derived from an EMBL/GenBank/DDBJ whole genome shotgun (WGS) entry which is preliminary data.</text>
</comment>
<evidence type="ECO:0008006" key="5">
    <source>
        <dbReference type="Google" id="ProtNLM"/>
    </source>
</evidence>
<proteinExistence type="predicted"/>
<feature type="signal peptide" evidence="2">
    <location>
        <begin position="1"/>
        <end position="23"/>
    </location>
</feature>
<sequence length="388" mass="42696">MKFQKSIMTALTGAVLISTPAVAVNASSLPSKSSSYWNQARVVTTTKKIVATEHKVVKKNISKKVLKKVNIKKGAKISVAHLKGNTWKITGVKTPKNTVLTTSQAKTTWMKQVVKKTAAKKTTKVTTNTNKNVPLYAVTKKTTVYGYAVKNNTIQSKKIIKKSTIAKNQVILVRKLNNGQWMLIGGSVPEIKNGIWITKTTKSNWIKRVPVYTTSKKTVPTNDLSTKEAKDAYYALNAPIGTGKTVLKFGDPVKAMKIDDSNDMLVIDGKSYKVAINNNQPYAITSNTLVLKLANGNTGLQSLYNPGDSRVILPKTYTPSNGDQWFEYNQKQGNYKVYVYASSLEGWLFREIYTPKQTTSTNTTTSNTTNTNQSTGTTNTNTNTTTAK</sequence>
<keyword evidence="2" id="KW-0732">Signal</keyword>
<protein>
    <recommendedName>
        <fullName evidence="5">Surface layer protein A domain-containing protein</fullName>
    </recommendedName>
</protein>
<keyword evidence="4" id="KW-1185">Reference proteome</keyword>
<feature type="region of interest" description="Disordered" evidence="1">
    <location>
        <begin position="358"/>
        <end position="388"/>
    </location>
</feature>
<gene>
    <name evidence="3" type="ORF">KTJ72_02070</name>
</gene>
<evidence type="ECO:0000313" key="4">
    <source>
        <dbReference type="Proteomes" id="UP000751196"/>
    </source>
</evidence>
<feature type="chain" id="PRO_5045875916" description="Surface layer protein A domain-containing protein" evidence="2">
    <location>
        <begin position="24"/>
        <end position="388"/>
    </location>
</feature>
<accession>A0ABS6M4C7</accession>
<dbReference type="EMBL" id="JAHQYH010000002">
    <property type="protein sequence ID" value="MBV0914687.1"/>
    <property type="molecule type" value="Genomic_DNA"/>
</dbReference>
<evidence type="ECO:0000256" key="1">
    <source>
        <dbReference type="SAM" id="MobiDB-lite"/>
    </source>
</evidence>
<evidence type="ECO:0000256" key="2">
    <source>
        <dbReference type="SAM" id="SignalP"/>
    </source>
</evidence>
<evidence type="ECO:0000313" key="3">
    <source>
        <dbReference type="EMBL" id="MBV0914687.1"/>
    </source>
</evidence>
<dbReference type="RefSeq" id="WP_217304020.1">
    <property type="nucleotide sequence ID" value="NZ_JAHQYH010000002.1"/>
</dbReference>